<dbReference type="SUPFAM" id="SSF51735">
    <property type="entry name" value="NAD(P)-binding Rossmann-fold domains"/>
    <property type="match status" value="1"/>
</dbReference>
<evidence type="ECO:0000313" key="4">
    <source>
        <dbReference type="Proteomes" id="UP000184342"/>
    </source>
</evidence>
<dbReference type="PRINTS" id="PR00080">
    <property type="entry name" value="SDRFAMILY"/>
</dbReference>
<evidence type="ECO:0000256" key="1">
    <source>
        <dbReference type="ARBA" id="ARBA00006484"/>
    </source>
</evidence>
<proteinExistence type="inferred from homology"/>
<dbReference type="OrthoDB" id="9803333at2"/>
<dbReference type="GO" id="GO:0008206">
    <property type="term" value="P:bile acid metabolic process"/>
    <property type="evidence" value="ECO:0007669"/>
    <property type="project" value="UniProtKB-ARBA"/>
</dbReference>
<accession>A0A1M6K4F9</accession>
<dbReference type="AlphaFoldDB" id="A0A1M6K4F9"/>
<dbReference type="Proteomes" id="UP000184342">
    <property type="component" value="Unassembled WGS sequence"/>
</dbReference>
<dbReference type="GO" id="GO:0006633">
    <property type="term" value="P:fatty acid biosynthetic process"/>
    <property type="evidence" value="ECO:0007669"/>
    <property type="project" value="TreeGrafter"/>
</dbReference>
<dbReference type="CDD" id="cd05233">
    <property type="entry name" value="SDR_c"/>
    <property type="match status" value="1"/>
</dbReference>
<dbReference type="InterPro" id="IPR020904">
    <property type="entry name" value="Sc_DH/Rdtase_CS"/>
</dbReference>
<comment type="similarity">
    <text evidence="1">Belongs to the short-chain dehydrogenases/reductases (SDR) family.</text>
</comment>
<dbReference type="RefSeq" id="WP_073994383.1">
    <property type="nucleotide sequence ID" value="NZ_FQYT01000025.1"/>
</dbReference>
<dbReference type="PANTHER" id="PTHR42760:SF133">
    <property type="entry name" value="3-OXOACYL-[ACYL-CARRIER-PROTEIN] REDUCTASE"/>
    <property type="match status" value="1"/>
</dbReference>
<dbReference type="STRING" id="1122934.SAMN02745691_02121"/>
<evidence type="ECO:0000313" key="3">
    <source>
        <dbReference type="EMBL" id="SHJ53874.1"/>
    </source>
</evidence>
<dbReference type="EMBL" id="FQYT01000025">
    <property type="protein sequence ID" value="SHJ53874.1"/>
    <property type="molecule type" value="Genomic_DNA"/>
</dbReference>
<evidence type="ECO:0000256" key="2">
    <source>
        <dbReference type="ARBA" id="ARBA00023002"/>
    </source>
</evidence>
<keyword evidence="2" id="KW-0560">Oxidoreductase</keyword>
<dbReference type="PROSITE" id="PS00061">
    <property type="entry name" value="ADH_SHORT"/>
    <property type="match status" value="1"/>
</dbReference>
<protein>
    <submittedName>
        <fullName evidence="3">NAD(P)-dependent dehydrogenase, short-chain alcohol dehydrogenase family</fullName>
    </submittedName>
</protein>
<dbReference type="Pfam" id="PF13561">
    <property type="entry name" value="adh_short_C2"/>
    <property type="match status" value="1"/>
</dbReference>
<dbReference type="GO" id="GO:0048038">
    <property type="term" value="F:quinone binding"/>
    <property type="evidence" value="ECO:0007669"/>
    <property type="project" value="TreeGrafter"/>
</dbReference>
<name>A0A1M6K4F9_9FIRM</name>
<dbReference type="FunFam" id="3.40.50.720:FF:000084">
    <property type="entry name" value="Short-chain dehydrogenase reductase"/>
    <property type="match status" value="1"/>
</dbReference>
<dbReference type="InterPro" id="IPR036291">
    <property type="entry name" value="NAD(P)-bd_dom_sf"/>
</dbReference>
<reference evidence="3 4" key="1">
    <citation type="submission" date="2016-11" db="EMBL/GenBank/DDBJ databases">
        <authorList>
            <person name="Jaros S."/>
            <person name="Januszkiewicz K."/>
            <person name="Wedrychowicz H."/>
        </authorList>
    </citation>
    <scope>NUCLEOTIDE SEQUENCE [LARGE SCALE GENOMIC DNA]</scope>
    <source>
        <strain evidence="3 4">DSM 15970</strain>
    </source>
</reference>
<dbReference type="PRINTS" id="PR00081">
    <property type="entry name" value="GDHRDH"/>
</dbReference>
<gene>
    <name evidence="3" type="ORF">SAMN02745691_02121</name>
</gene>
<keyword evidence="4" id="KW-1185">Reference proteome</keyword>
<organism evidence="3 4">
    <name type="scientific">Parasporobacterium paucivorans DSM 15970</name>
    <dbReference type="NCBI Taxonomy" id="1122934"/>
    <lineage>
        <taxon>Bacteria</taxon>
        <taxon>Bacillati</taxon>
        <taxon>Bacillota</taxon>
        <taxon>Clostridia</taxon>
        <taxon>Lachnospirales</taxon>
        <taxon>Lachnospiraceae</taxon>
        <taxon>Parasporobacterium</taxon>
    </lineage>
</organism>
<dbReference type="GO" id="GO:0016616">
    <property type="term" value="F:oxidoreductase activity, acting on the CH-OH group of donors, NAD or NADP as acceptor"/>
    <property type="evidence" value="ECO:0007669"/>
    <property type="project" value="TreeGrafter"/>
</dbReference>
<dbReference type="InterPro" id="IPR002347">
    <property type="entry name" value="SDR_fam"/>
</dbReference>
<dbReference type="PANTHER" id="PTHR42760">
    <property type="entry name" value="SHORT-CHAIN DEHYDROGENASES/REDUCTASES FAMILY MEMBER"/>
    <property type="match status" value="1"/>
</dbReference>
<dbReference type="Gene3D" id="3.40.50.720">
    <property type="entry name" value="NAD(P)-binding Rossmann-like Domain"/>
    <property type="match status" value="1"/>
</dbReference>
<sequence>MGKLDGKVAVISGAGYGLGRGIALAMGKEGAKVATIGRTREKLEDFQKEMDARGYDAMYFVGDVTKRESVNEFIDAVAAKWGTVDIDINNAMAYNMRSFIETTDEDIDKIFDSAVRGSVYMMQACYPYFKKNGSGKVVNFSSIAGQYGMVDHSSYAIAKAGLSGLTRAVALEWAKDNIQVNAIAPAGATPAWFKFEKEQPKEVVQAFLSQIPAGHMGDPETDIGPAVVFLSSADSNWITSRTIFVDGGQGAIR</sequence>